<keyword evidence="3" id="KW-1185">Reference proteome</keyword>
<evidence type="ECO:0000313" key="3">
    <source>
        <dbReference type="Proteomes" id="UP000029920"/>
    </source>
</evidence>
<name>A0A4U8UDU1_9HELI</name>
<dbReference type="Pfam" id="PF26078">
    <property type="entry name" value="Baseplate_J_M"/>
    <property type="match status" value="1"/>
</dbReference>
<proteinExistence type="predicted"/>
<evidence type="ECO:0000259" key="1">
    <source>
        <dbReference type="Pfam" id="PF26078"/>
    </source>
</evidence>
<dbReference type="Proteomes" id="UP000029920">
    <property type="component" value="Unassembled WGS sequence"/>
</dbReference>
<gene>
    <name evidence="2" type="ORF">LS72_008685</name>
</gene>
<evidence type="ECO:0000313" key="2">
    <source>
        <dbReference type="EMBL" id="TLE14469.1"/>
    </source>
</evidence>
<sequence length="367" mass="41414">MSKVLTPLTYEELLNEIEAFIKRFYPNYERLESDSFSVLIEAFAYKIALLEQRRVNSIKSLLLQYAKGGDLDNFCQNQGIERLDGAYPYANYSFSIKAPFKQDVVLPKGLELGDESGEHRAFLKNSLTLKAGELSVDGVVEYFKKQKFAKIKCENLLTPLTFSLQIKAQGSFADGGEVESDEAFRERYLLSLHSHTTAGSQKAYIFHAKSADSRIDDVAVFTSEDSPGIVEVVIHSDEGVDELMLERVREILNSDNVRPLTDRVLVSESENKVINIEADIFLFDLKDAANIAASYETLFKKRKFKIGEDLPLSEIIKNLHVGGVYKVVLKNPREDVLADKENIKIQELALSYKEYSSLGVQVLEDEL</sequence>
<dbReference type="AlphaFoldDB" id="A0A4U8UDU1"/>
<protein>
    <recommendedName>
        <fullName evidence="1">Baseplate J-like central domain-containing protein</fullName>
    </recommendedName>
</protein>
<organism evidence="2 3">
    <name type="scientific">Helicobacter apodemus</name>
    <dbReference type="NCBI Taxonomy" id="135569"/>
    <lineage>
        <taxon>Bacteria</taxon>
        <taxon>Pseudomonadati</taxon>
        <taxon>Campylobacterota</taxon>
        <taxon>Epsilonproteobacteria</taxon>
        <taxon>Campylobacterales</taxon>
        <taxon>Helicobacteraceae</taxon>
        <taxon>Helicobacter</taxon>
    </lineage>
</organism>
<dbReference type="PIRSF" id="PIRSF020481">
    <property type="entry name" value="BAP"/>
    <property type="match status" value="1"/>
</dbReference>
<dbReference type="EMBL" id="JRPC02000024">
    <property type="protein sequence ID" value="TLE14469.1"/>
    <property type="molecule type" value="Genomic_DNA"/>
</dbReference>
<comment type="caution">
    <text evidence="2">The sequence shown here is derived from an EMBL/GenBank/DDBJ whole genome shotgun (WGS) entry which is preliminary data.</text>
</comment>
<dbReference type="InterPro" id="IPR058531">
    <property type="entry name" value="Baseplate_J_M"/>
</dbReference>
<dbReference type="RefSeq" id="WP_034553530.1">
    <property type="nucleotide sequence ID" value="NZ_JRPC02000024.1"/>
</dbReference>
<accession>A0A4U8UDU1</accession>
<reference evidence="2 3" key="1">
    <citation type="journal article" date="2014" name="Genome Announc.">
        <title>Draft genome sequences of eight enterohepatic helicobacter species isolated from both laboratory and wild rodents.</title>
        <authorList>
            <person name="Sheh A."/>
            <person name="Shen Z."/>
            <person name="Fox J.G."/>
        </authorList>
    </citation>
    <scope>NUCLEOTIDE SEQUENCE [LARGE SCALE GENOMIC DNA]</scope>
    <source>
        <strain evidence="2 3">MIT-03-7007</strain>
    </source>
</reference>
<dbReference type="InterPro" id="IPR014507">
    <property type="entry name" value="Baseplate_assembly_J_pred"/>
</dbReference>
<feature type="domain" description="Baseplate J-like central" evidence="1">
    <location>
        <begin position="197"/>
        <end position="266"/>
    </location>
</feature>